<dbReference type="EMBL" id="JACHJU010000001">
    <property type="protein sequence ID" value="MBB4939471.1"/>
    <property type="molecule type" value="Genomic_DNA"/>
</dbReference>
<evidence type="ECO:0000313" key="2">
    <source>
        <dbReference type="Proteomes" id="UP000534286"/>
    </source>
</evidence>
<dbReference type="AlphaFoldDB" id="A0A7W7RWF3"/>
<reference evidence="1 2" key="1">
    <citation type="submission" date="2020-08" db="EMBL/GenBank/DDBJ databases">
        <title>Sequencing the genomes of 1000 actinobacteria strains.</title>
        <authorList>
            <person name="Klenk H.-P."/>
        </authorList>
    </citation>
    <scope>NUCLEOTIDE SEQUENCE [LARGE SCALE GENOMIC DNA]</scope>
    <source>
        <strain evidence="1 2">DSM 43023</strain>
    </source>
</reference>
<dbReference type="Proteomes" id="UP000534286">
    <property type="component" value="Unassembled WGS sequence"/>
</dbReference>
<keyword evidence="2" id="KW-1185">Reference proteome</keyword>
<proteinExistence type="predicted"/>
<organism evidence="1 2">
    <name type="scientific">Streptosporangium album</name>
    <dbReference type="NCBI Taxonomy" id="47479"/>
    <lineage>
        <taxon>Bacteria</taxon>
        <taxon>Bacillati</taxon>
        <taxon>Actinomycetota</taxon>
        <taxon>Actinomycetes</taxon>
        <taxon>Streptosporangiales</taxon>
        <taxon>Streptosporangiaceae</taxon>
        <taxon>Streptosporangium</taxon>
    </lineage>
</organism>
<gene>
    <name evidence="1" type="ORF">FHR32_003776</name>
</gene>
<comment type="caution">
    <text evidence="1">The sequence shown here is derived from an EMBL/GenBank/DDBJ whole genome shotgun (WGS) entry which is preliminary data.</text>
</comment>
<protein>
    <submittedName>
        <fullName evidence="1">Uncharacterized protein</fullName>
    </submittedName>
</protein>
<evidence type="ECO:0000313" key="1">
    <source>
        <dbReference type="EMBL" id="MBB4939471.1"/>
    </source>
</evidence>
<dbReference type="RefSeq" id="WP_281390877.1">
    <property type="nucleotide sequence ID" value="NZ_BAABEK010000097.1"/>
</dbReference>
<name>A0A7W7RWF3_9ACTN</name>
<accession>A0A7W7RWF3</accession>
<sequence>MQHVDGPGATVRRARNTEAVLSRIFESATGESGPVNRTAGR</sequence>